<evidence type="ECO:0000256" key="2">
    <source>
        <dbReference type="ARBA" id="ARBA00023012"/>
    </source>
</evidence>
<proteinExistence type="predicted"/>
<name>A0A6J7I9X5_9ZZZZ</name>
<protein>
    <submittedName>
        <fullName evidence="8">Unannotated protein</fullName>
    </submittedName>
</protein>
<feature type="domain" description="OmpR/PhoB-type" evidence="7">
    <location>
        <begin position="124"/>
        <end position="221"/>
    </location>
</feature>
<feature type="domain" description="Response regulatory" evidence="6">
    <location>
        <begin position="3"/>
        <end position="117"/>
    </location>
</feature>
<dbReference type="Pfam" id="PF00072">
    <property type="entry name" value="Response_reg"/>
    <property type="match status" value="1"/>
</dbReference>
<dbReference type="Gene3D" id="1.10.10.10">
    <property type="entry name" value="Winged helix-like DNA-binding domain superfamily/Winged helix DNA-binding domain"/>
    <property type="match status" value="1"/>
</dbReference>
<evidence type="ECO:0000256" key="1">
    <source>
        <dbReference type="ARBA" id="ARBA00022553"/>
    </source>
</evidence>
<dbReference type="PANTHER" id="PTHR48111:SF40">
    <property type="entry name" value="PHOSPHATE REGULON TRANSCRIPTIONAL REGULATORY PROTEIN PHOB"/>
    <property type="match status" value="1"/>
</dbReference>
<evidence type="ECO:0000256" key="3">
    <source>
        <dbReference type="ARBA" id="ARBA00023015"/>
    </source>
</evidence>
<keyword evidence="2" id="KW-0902">Two-component regulatory system</keyword>
<dbReference type="EMBL" id="CAFBND010000005">
    <property type="protein sequence ID" value="CAB4927334.1"/>
    <property type="molecule type" value="Genomic_DNA"/>
</dbReference>
<dbReference type="PANTHER" id="PTHR48111">
    <property type="entry name" value="REGULATOR OF RPOS"/>
    <property type="match status" value="1"/>
</dbReference>
<dbReference type="CDD" id="cd00383">
    <property type="entry name" value="trans_reg_C"/>
    <property type="match status" value="1"/>
</dbReference>
<keyword evidence="4" id="KW-0238">DNA-binding</keyword>
<dbReference type="SMART" id="SM00862">
    <property type="entry name" value="Trans_reg_C"/>
    <property type="match status" value="1"/>
</dbReference>
<keyword evidence="3" id="KW-0805">Transcription regulation</keyword>
<dbReference type="GO" id="GO:0032993">
    <property type="term" value="C:protein-DNA complex"/>
    <property type="evidence" value="ECO:0007669"/>
    <property type="project" value="TreeGrafter"/>
</dbReference>
<dbReference type="InterPro" id="IPR036388">
    <property type="entry name" value="WH-like_DNA-bd_sf"/>
</dbReference>
<evidence type="ECO:0000313" key="9">
    <source>
        <dbReference type="EMBL" id="CAB5030669.1"/>
    </source>
</evidence>
<dbReference type="InterPro" id="IPR039420">
    <property type="entry name" value="WalR-like"/>
</dbReference>
<dbReference type="EMBL" id="CAFBPU010000015">
    <property type="protein sequence ID" value="CAB5030669.1"/>
    <property type="molecule type" value="Genomic_DNA"/>
</dbReference>
<dbReference type="PROSITE" id="PS51755">
    <property type="entry name" value="OMPR_PHOB"/>
    <property type="match status" value="1"/>
</dbReference>
<dbReference type="GO" id="GO:0005829">
    <property type="term" value="C:cytosol"/>
    <property type="evidence" value="ECO:0007669"/>
    <property type="project" value="TreeGrafter"/>
</dbReference>
<keyword evidence="5" id="KW-0804">Transcription</keyword>
<sequence>MNRVLIAEDDLDISDPLVRALGREGYDVMHVTDGQQALDLAMAGGADILVLDLGLPGMDGLEVCRSLRSSGSAIPVLVLTARTGEPDLVVGLDAGADDYVGKPFRLAELLARIRVQLRRSVVQDNEMVTGGDVSIDLASHRVMAGGREAFLTPKEYDLLLALMRRANAVVGRDELMREVWRTEWLGATKTLDMHISTLRRKLVDSSAKISTVRGIGFRFEKDH</sequence>
<dbReference type="GO" id="GO:0000156">
    <property type="term" value="F:phosphorelay response regulator activity"/>
    <property type="evidence" value="ECO:0007669"/>
    <property type="project" value="TreeGrafter"/>
</dbReference>
<organism evidence="8">
    <name type="scientific">freshwater metagenome</name>
    <dbReference type="NCBI Taxonomy" id="449393"/>
    <lineage>
        <taxon>unclassified sequences</taxon>
        <taxon>metagenomes</taxon>
        <taxon>ecological metagenomes</taxon>
    </lineage>
</organism>
<evidence type="ECO:0000256" key="4">
    <source>
        <dbReference type="ARBA" id="ARBA00023125"/>
    </source>
</evidence>
<dbReference type="GO" id="GO:0000976">
    <property type="term" value="F:transcription cis-regulatory region binding"/>
    <property type="evidence" value="ECO:0007669"/>
    <property type="project" value="TreeGrafter"/>
</dbReference>
<dbReference type="SUPFAM" id="SSF52172">
    <property type="entry name" value="CheY-like"/>
    <property type="match status" value="1"/>
</dbReference>
<evidence type="ECO:0000256" key="5">
    <source>
        <dbReference type="ARBA" id="ARBA00023163"/>
    </source>
</evidence>
<dbReference type="CDD" id="cd17624">
    <property type="entry name" value="REC_OmpR_PmrA-like"/>
    <property type="match status" value="1"/>
</dbReference>
<dbReference type="InterPro" id="IPR001789">
    <property type="entry name" value="Sig_transdc_resp-reg_receiver"/>
</dbReference>
<dbReference type="AlphaFoldDB" id="A0A6J7I9X5"/>
<dbReference type="FunFam" id="3.40.50.2300:FF:000002">
    <property type="entry name" value="DNA-binding response regulator PhoP"/>
    <property type="match status" value="1"/>
</dbReference>
<evidence type="ECO:0000259" key="6">
    <source>
        <dbReference type="PROSITE" id="PS50110"/>
    </source>
</evidence>
<accession>A0A6J7I9X5</accession>
<dbReference type="Gene3D" id="3.40.50.2300">
    <property type="match status" value="1"/>
</dbReference>
<dbReference type="InterPro" id="IPR001867">
    <property type="entry name" value="OmpR/PhoB-type_DNA-bd"/>
</dbReference>
<reference evidence="8" key="1">
    <citation type="submission" date="2020-05" db="EMBL/GenBank/DDBJ databases">
        <authorList>
            <person name="Chiriac C."/>
            <person name="Salcher M."/>
            <person name="Ghai R."/>
            <person name="Kavagutti S V."/>
        </authorList>
    </citation>
    <scope>NUCLEOTIDE SEQUENCE</scope>
</reference>
<dbReference type="PROSITE" id="PS50110">
    <property type="entry name" value="RESPONSE_REGULATORY"/>
    <property type="match status" value="1"/>
</dbReference>
<evidence type="ECO:0000259" key="7">
    <source>
        <dbReference type="PROSITE" id="PS51755"/>
    </source>
</evidence>
<gene>
    <name evidence="8" type="ORF">UFOPK3752_00210</name>
    <name evidence="9" type="ORF">UFOPK4150_00931</name>
</gene>
<keyword evidence="1" id="KW-0597">Phosphoprotein</keyword>
<dbReference type="InterPro" id="IPR011006">
    <property type="entry name" value="CheY-like_superfamily"/>
</dbReference>
<evidence type="ECO:0000313" key="8">
    <source>
        <dbReference type="EMBL" id="CAB4927334.1"/>
    </source>
</evidence>
<dbReference type="GO" id="GO:0006355">
    <property type="term" value="P:regulation of DNA-templated transcription"/>
    <property type="evidence" value="ECO:0007669"/>
    <property type="project" value="InterPro"/>
</dbReference>
<dbReference type="SMART" id="SM00448">
    <property type="entry name" value="REC"/>
    <property type="match status" value="1"/>
</dbReference>
<dbReference type="Gene3D" id="6.10.250.690">
    <property type="match status" value="1"/>
</dbReference>
<dbReference type="Pfam" id="PF00486">
    <property type="entry name" value="Trans_reg_C"/>
    <property type="match status" value="1"/>
</dbReference>